<evidence type="ECO:0000259" key="19">
    <source>
        <dbReference type="Pfam" id="PF10613"/>
    </source>
</evidence>
<evidence type="ECO:0000256" key="16">
    <source>
        <dbReference type="SAM" id="Phobius"/>
    </source>
</evidence>
<feature type="transmembrane region" description="Helical" evidence="16">
    <location>
        <begin position="632"/>
        <end position="658"/>
    </location>
</feature>
<dbReference type="SUPFAM" id="SSF53850">
    <property type="entry name" value="Periplasmic binding protein-like II"/>
    <property type="match status" value="1"/>
</dbReference>
<dbReference type="eggNOG" id="KOG1052">
    <property type="taxonomic scope" value="Eukaryota"/>
</dbReference>
<dbReference type="PANTHER" id="PTHR42643">
    <property type="entry name" value="IONOTROPIC RECEPTOR 20A-RELATED"/>
    <property type="match status" value="1"/>
</dbReference>
<name>A0A067QZS4_ZOONE</name>
<evidence type="ECO:0000259" key="18">
    <source>
        <dbReference type="Pfam" id="PF00060"/>
    </source>
</evidence>
<dbReference type="InterPro" id="IPR001508">
    <property type="entry name" value="Iono_Glu_rcpt_met"/>
</dbReference>
<keyword evidence="15" id="KW-1015">Disulfide bond</keyword>
<keyword evidence="12" id="KW-0407">Ion channel</keyword>
<feature type="transmembrane region" description="Helical" evidence="16">
    <location>
        <begin position="827"/>
        <end position="847"/>
    </location>
</feature>
<dbReference type="OMA" id="HIDRMFR"/>
<evidence type="ECO:0000313" key="21">
    <source>
        <dbReference type="Proteomes" id="UP000027135"/>
    </source>
</evidence>
<keyword evidence="5 16" id="KW-0812">Transmembrane</keyword>
<dbReference type="GO" id="GO:0005886">
    <property type="term" value="C:plasma membrane"/>
    <property type="evidence" value="ECO:0007669"/>
    <property type="project" value="UniProtKB-SubCell"/>
</dbReference>
<dbReference type="InterPro" id="IPR052192">
    <property type="entry name" value="Insect_Ionotropic_Sensory_Rcpt"/>
</dbReference>
<keyword evidence="4" id="KW-1003">Cell membrane</keyword>
<gene>
    <name evidence="20" type="ORF">L798_09868</name>
</gene>
<dbReference type="InterPro" id="IPR019594">
    <property type="entry name" value="Glu/Gly-bd"/>
</dbReference>
<evidence type="ECO:0000256" key="11">
    <source>
        <dbReference type="ARBA" id="ARBA00023286"/>
    </source>
</evidence>
<evidence type="ECO:0000256" key="15">
    <source>
        <dbReference type="PIRSR" id="PIRSR601508-3"/>
    </source>
</evidence>
<reference evidence="20 21" key="1">
    <citation type="journal article" date="2014" name="Nat. Commun.">
        <title>Molecular traces of alternative social organization in a termite genome.</title>
        <authorList>
            <person name="Terrapon N."/>
            <person name="Li C."/>
            <person name="Robertson H.M."/>
            <person name="Ji L."/>
            <person name="Meng X."/>
            <person name="Booth W."/>
            <person name="Chen Z."/>
            <person name="Childers C.P."/>
            <person name="Glastad K.M."/>
            <person name="Gokhale K."/>
            <person name="Gowin J."/>
            <person name="Gronenberg W."/>
            <person name="Hermansen R.A."/>
            <person name="Hu H."/>
            <person name="Hunt B.G."/>
            <person name="Huylmans A.K."/>
            <person name="Khalil S.M."/>
            <person name="Mitchell R.D."/>
            <person name="Munoz-Torres M.C."/>
            <person name="Mustard J.A."/>
            <person name="Pan H."/>
            <person name="Reese J.T."/>
            <person name="Scharf M.E."/>
            <person name="Sun F."/>
            <person name="Vogel H."/>
            <person name="Xiao J."/>
            <person name="Yang W."/>
            <person name="Yang Z."/>
            <person name="Yang Z."/>
            <person name="Zhou J."/>
            <person name="Zhu J."/>
            <person name="Brent C.S."/>
            <person name="Elsik C.G."/>
            <person name="Goodisman M.A."/>
            <person name="Liberles D.A."/>
            <person name="Roe R.M."/>
            <person name="Vargo E.L."/>
            <person name="Vilcinskas A."/>
            <person name="Wang J."/>
            <person name="Bornberg-Bauer E."/>
            <person name="Korb J."/>
            <person name="Zhang G."/>
            <person name="Liebig J."/>
        </authorList>
    </citation>
    <scope>NUCLEOTIDE SEQUENCE [LARGE SCALE GENOMIC DNA]</scope>
    <source>
        <tissue evidence="20">Whole organism</tissue>
    </source>
</reference>
<evidence type="ECO:0000256" key="1">
    <source>
        <dbReference type="ARBA" id="ARBA00004651"/>
    </source>
</evidence>
<feature type="transmembrane region" description="Helical" evidence="16">
    <location>
        <begin position="563"/>
        <end position="583"/>
    </location>
</feature>
<evidence type="ECO:0008006" key="22">
    <source>
        <dbReference type="Google" id="ProtNLM"/>
    </source>
</evidence>
<dbReference type="FunFam" id="1.10.287.70:FF:000143">
    <property type="entry name" value="Probable glutamate receptor"/>
    <property type="match status" value="1"/>
</dbReference>
<feature type="site" description="Interaction with the cone snail toxin Con-ikot-ikot" evidence="14">
    <location>
        <position position="693"/>
    </location>
</feature>
<feature type="signal peptide" evidence="17">
    <location>
        <begin position="1"/>
        <end position="23"/>
    </location>
</feature>
<dbReference type="PRINTS" id="PR00177">
    <property type="entry name" value="NMDARECEPTOR"/>
</dbReference>
<evidence type="ECO:0000313" key="20">
    <source>
        <dbReference type="EMBL" id="KDR15941.1"/>
    </source>
</evidence>
<feature type="domain" description="Ionotropic glutamate receptor L-glutamate and glycine-binding" evidence="19">
    <location>
        <begin position="425"/>
        <end position="547"/>
    </location>
</feature>
<keyword evidence="7" id="KW-0406">Ion transport</keyword>
<comment type="similarity">
    <text evidence="2">Belongs to the glutamate-gated ion channel (TC 1.A.10.1) family.</text>
</comment>
<dbReference type="GO" id="GO:0050906">
    <property type="term" value="P:detection of stimulus involved in sensory perception"/>
    <property type="evidence" value="ECO:0007669"/>
    <property type="project" value="UniProtKB-ARBA"/>
</dbReference>
<evidence type="ECO:0000256" key="8">
    <source>
        <dbReference type="ARBA" id="ARBA00023136"/>
    </source>
</evidence>
<dbReference type="Gene3D" id="3.40.190.10">
    <property type="entry name" value="Periplasmic binding protein-like II"/>
    <property type="match status" value="1"/>
</dbReference>
<dbReference type="InterPro" id="IPR001320">
    <property type="entry name" value="Iontro_rcpt_C"/>
</dbReference>
<feature type="chain" id="PRO_5001648276" description="Ionotropic glutamate receptor C-terminal domain-containing protein" evidence="17">
    <location>
        <begin position="24"/>
        <end position="864"/>
    </location>
</feature>
<keyword evidence="10" id="KW-0325">Glycoprotein</keyword>
<keyword evidence="17" id="KW-0732">Signal</keyword>
<keyword evidence="8 16" id="KW-0472">Membrane</keyword>
<protein>
    <recommendedName>
        <fullName evidence="22">Ionotropic glutamate receptor C-terminal domain-containing protein</fullName>
    </recommendedName>
</protein>
<dbReference type="AlphaFoldDB" id="A0A067QZS4"/>
<dbReference type="InParanoid" id="A0A067QZS4"/>
<dbReference type="Pfam" id="PF10613">
    <property type="entry name" value="Lig_chan-Glu_bd"/>
    <property type="match status" value="1"/>
</dbReference>
<dbReference type="GO" id="GO:0038023">
    <property type="term" value="F:signaling receptor activity"/>
    <property type="evidence" value="ECO:0007669"/>
    <property type="project" value="InterPro"/>
</dbReference>
<comment type="subcellular location">
    <subcellularLocation>
        <location evidence="1">Cell membrane</location>
        <topology evidence="1">Multi-pass membrane protein</topology>
    </subcellularLocation>
</comment>
<evidence type="ECO:0000256" key="10">
    <source>
        <dbReference type="ARBA" id="ARBA00023180"/>
    </source>
</evidence>
<sequence length="864" mass="98935">MMLLSWTTIVLFITFHQVSNAEADTDYSGTVAHLAVVIDKEFRGLDYKNLLRQMRHFLRNATHQHLTHGELITKFFTKTDIAVEKDITALFSILSCDDTWKIYRRYQDYHLLHLAITEADCPRLPRDDGLTVPLVAVNRVASQLMLDIKMSQLASWTTSILIYDESVDTETVQRIITSLSLPTLGRERSAAPVAVFKVNDTQREWERRASIMKLLKDFPVNRLGSNFIVAVSHEVVGVIMEVCKAVGLSHPETQWLYVIADSDAIINMSAFTSLLSEGENIAFVHNSRSSGVECEGGLLCHVHELLQSFVEALGVVIEDEEDFISQVSTEEWNAIQPSKRKRRSTLLDLMKAQLIETGRCDSCLTWTLEAGDTWGLEYQEHEEEETGQKIVRRLNPVGRWSPRDGLSMSSHLFPHLRKGFVGRDLTIISFHNPPWQIIKHNDTSQITEYKGLIFKIIDQLAENLNFRYTVIFPANNIPGWTNDSSLMKDSEDNRTRAFLVTDRIIEILRRKKVFLAAGAFVVTPNRKTLVNFTMPVSIQTATLLTARPREVSRALIFMHPFTYGTWACIATLIVMVTPVLNYFHRHSPYYEYYSKDNVKGGLSSHYNCLWYLYGALMQQGGMHLPEADSGRIIVGAWWLVVLVIVTSYGGNLVAFLTFPKYEVAVTNLEELLTRRGTVSWGILKDTATEQHLKEMDYPKYKSLFEGATIHEEQDDDLVSRVRSGSHVFIEWKLNLLKIMKKEFLSKNSCDFALGDEEFLEEQVAMMMQFGSPYLGLVNRELRRMHQAGLIYKWYLEYLPRKDRCWTTNRLLQATTHTVNLDDMQGSFFVLGLGCAFAMVLICMEQCYHTYKISKEKRVIKPFAS</sequence>
<evidence type="ECO:0000256" key="9">
    <source>
        <dbReference type="ARBA" id="ARBA00023170"/>
    </source>
</evidence>
<dbReference type="FunCoup" id="A0A067QZS4">
    <property type="interactions" value="18"/>
</dbReference>
<dbReference type="EMBL" id="KK852811">
    <property type="protein sequence ID" value="KDR15941.1"/>
    <property type="molecule type" value="Genomic_DNA"/>
</dbReference>
<keyword evidence="6 16" id="KW-1133">Transmembrane helix</keyword>
<keyword evidence="11" id="KW-1071">Ligand-gated ion channel</keyword>
<keyword evidence="3" id="KW-0813">Transport</keyword>
<evidence type="ECO:0000256" key="17">
    <source>
        <dbReference type="SAM" id="SignalP"/>
    </source>
</evidence>
<dbReference type="PANTHER" id="PTHR42643:SF24">
    <property type="entry name" value="IONOTROPIC RECEPTOR 60A"/>
    <property type="match status" value="1"/>
</dbReference>
<evidence type="ECO:0000256" key="5">
    <source>
        <dbReference type="ARBA" id="ARBA00022692"/>
    </source>
</evidence>
<evidence type="ECO:0000256" key="2">
    <source>
        <dbReference type="ARBA" id="ARBA00008685"/>
    </source>
</evidence>
<dbReference type="STRING" id="136037.A0A067QZS4"/>
<feature type="binding site" evidence="13">
    <location>
        <position position="688"/>
    </location>
    <ligand>
        <name>L-glutamate</name>
        <dbReference type="ChEBI" id="CHEBI:29985"/>
    </ligand>
</feature>
<evidence type="ECO:0000256" key="14">
    <source>
        <dbReference type="PIRSR" id="PIRSR601508-2"/>
    </source>
</evidence>
<organism evidence="20 21">
    <name type="scientific">Zootermopsis nevadensis</name>
    <name type="common">Dampwood termite</name>
    <dbReference type="NCBI Taxonomy" id="136037"/>
    <lineage>
        <taxon>Eukaryota</taxon>
        <taxon>Metazoa</taxon>
        <taxon>Ecdysozoa</taxon>
        <taxon>Arthropoda</taxon>
        <taxon>Hexapoda</taxon>
        <taxon>Insecta</taxon>
        <taxon>Pterygota</taxon>
        <taxon>Neoptera</taxon>
        <taxon>Polyneoptera</taxon>
        <taxon>Dictyoptera</taxon>
        <taxon>Blattodea</taxon>
        <taxon>Blattoidea</taxon>
        <taxon>Termitoidae</taxon>
        <taxon>Termopsidae</taxon>
        <taxon>Zootermopsis</taxon>
    </lineage>
</organism>
<evidence type="ECO:0000256" key="12">
    <source>
        <dbReference type="ARBA" id="ARBA00023303"/>
    </source>
</evidence>
<accession>A0A067QZS4</accession>
<keyword evidence="9" id="KW-0675">Receptor</keyword>
<keyword evidence="21" id="KW-1185">Reference proteome</keyword>
<dbReference type="Pfam" id="PF00060">
    <property type="entry name" value="Lig_chan"/>
    <property type="match status" value="1"/>
</dbReference>
<evidence type="ECO:0000256" key="3">
    <source>
        <dbReference type="ARBA" id="ARBA00022448"/>
    </source>
</evidence>
<evidence type="ECO:0000256" key="7">
    <source>
        <dbReference type="ARBA" id="ARBA00023065"/>
    </source>
</evidence>
<feature type="binding site" evidence="13">
    <location>
        <position position="526"/>
    </location>
    <ligand>
        <name>L-glutamate</name>
        <dbReference type="ChEBI" id="CHEBI:29985"/>
    </ligand>
</feature>
<proteinExistence type="inferred from homology"/>
<dbReference type="Proteomes" id="UP000027135">
    <property type="component" value="Unassembled WGS sequence"/>
</dbReference>
<evidence type="ECO:0000256" key="13">
    <source>
        <dbReference type="PIRSR" id="PIRSR601508-1"/>
    </source>
</evidence>
<feature type="domain" description="Ionotropic glutamate receptor C-terminal" evidence="18">
    <location>
        <begin position="565"/>
        <end position="834"/>
    </location>
</feature>
<evidence type="ECO:0000256" key="6">
    <source>
        <dbReference type="ARBA" id="ARBA00022989"/>
    </source>
</evidence>
<feature type="site" description="Crucial to convey clamshell closure to channel opening" evidence="14">
    <location>
        <position position="665"/>
    </location>
</feature>
<dbReference type="GO" id="GO:0015276">
    <property type="term" value="F:ligand-gated monoatomic ion channel activity"/>
    <property type="evidence" value="ECO:0007669"/>
    <property type="project" value="InterPro"/>
</dbReference>
<evidence type="ECO:0000256" key="4">
    <source>
        <dbReference type="ARBA" id="ARBA00022475"/>
    </source>
</evidence>
<feature type="disulfide bond" evidence="15">
    <location>
        <begin position="749"/>
        <end position="804"/>
    </location>
</feature>
<dbReference type="Gene3D" id="1.10.287.70">
    <property type="match status" value="1"/>
</dbReference>